<protein>
    <submittedName>
        <fullName evidence="4">Transferase family hexapeptide repeat protein</fullName>
    </submittedName>
</protein>
<dbReference type="InterPro" id="IPR050065">
    <property type="entry name" value="GlmU-like"/>
</dbReference>
<dbReference type="Pfam" id="PF25087">
    <property type="entry name" value="GMPPB_C"/>
    <property type="match status" value="1"/>
</dbReference>
<reference evidence="4 5" key="1">
    <citation type="submission" date="2018-08" db="EMBL/GenBank/DDBJ databases">
        <title>Genomic Encyclopedia of Archaeal and Bacterial Type Strains, Phase II (KMG-II): from individual species to whole genera.</title>
        <authorList>
            <person name="Goeker M."/>
        </authorList>
    </citation>
    <scope>NUCLEOTIDE SEQUENCE [LARGE SCALE GENOMIC DNA]</scope>
    <source>
        <strain evidence="4 5">ATCC 27112</strain>
    </source>
</reference>
<dbReference type="OrthoDB" id="1115300at2"/>
<keyword evidence="5" id="KW-1185">Reference proteome</keyword>
<organism evidence="4 5">
    <name type="scientific">Anaeroplasma bactoclasticum</name>
    <dbReference type="NCBI Taxonomy" id="2088"/>
    <lineage>
        <taxon>Bacteria</taxon>
        <taxon>Bacillati</taxon>
        <taxon>Mycoplasmatota</taxon>
        <taxon>Mollicutes</taxon>
        <taxon>Anaeroplasmatales</taxon>
        <taxon>Anaeroplasmataceae</taxon>
        <taxon>Anaeroplasma</taxon>
    </lineage>
</organism>
<proteinExistence type="predicted"/>
<dbReference type="SUPFAM" id="SSF51161">
    <property type="entry name" value="Trimeric LpxA-like enzymes"/>
    <property type="match status" value="1"/>
</dbReference>
<dbReference type="GO" id="GO:0016746">
    <property type="term" value="F:acyltransferase activity"/>
    <property type="evidence" value="ECO:0007669"/>
    <property type="project" value="UniProtKB-KW"/>
</dbReference>
<dbReference type="PANTHER" id="PTHR43584:SF8">
    <property type="entry name" value="N-ACETYLMURAMATE ALPHA-1-PHOSPHATE URIDYLYLTRANSFERASE"/>
    <property type="match status" value="1"/>
</dbReference>
<dbReference type="PANTHER" id="PTHR43584">
    <property type="entry name" value="NUCLEOTIDYL TRANSFERASE"/>
    <property type="match status" value="1"/>
</dbReference>
<dbReference type="Proteomes" id="UP000266506">
    <property type="component" value="Unassembled WGS sequence"/>
</dbReference>
<dbReference type="GO" id="GO:0016779">
    <property type="term" value="F:nucleotidyltransferase activity"/>
    <property type="evidence" value="ECO:0007669"/>
    <property type="project" value="UniProtKB-ARBA"/>
</dbReference>
<evidence type="ECO:0000313" key="4">
    <source>
        <dbReference type="EMBL" id="RIA78413.1"/>
    </source>
</evidence>
<keyword evidence="1 4" id="KW-0808">Transferase</keyword>
<dbReference type="InterPro" id="IPR011004">
    <property type="entry name" value="Trimer_LpxA-like_sf"/>
</dbReference>
<feature type="domain" description="Mannose-1-phosphate guanyltransferase C-terminal" evidence="3">
    <location>
        <begin position="72"/>
        <end position="143"/>
    </location>
</feature>
<evidence type="ECO:0000259" key="3">
    <source>
        <dbReference type="Pfam" id="PF25087"/>
    </source>
</evidence>
<keyword evidence="2" id="KW-0012">Acyltransferase</keyword>
<dbReference type="RefSeq" id="WP_119015532.1">
    <property type="nucleotide sequence ID" value="NZ_QXEV01000002.1"/>
</dbReference>
<dbReference type="InParanoid" id="A0A397RW44"/>
<gene>
    <name evidence="4" type="ORF">EI71_00365</name>
</gene>
<comment type="caution">
    <text evidence="4">The sequence shown here is derived from an EMBL/GenBank/DDBJ whole genome shotgun (WGS) entry which is preliminary data.</text>
</comment>
<dbReference type="InterPro" id="IPR056729">
    <property type="entry name" value="GMPPB_C"/>
</dbReference>
<dbReference type="Gene3D" id="2.160.10.10">
    <property type="entry name" value="Hexapeptide repeat proteins"/>
    <property type="match status" value="1"/>
</dbReference>
<evidence type="ECO:0000256" key="2">
    <source>
        <dbReference type="ARBA" id="ARBA00023315"/>
    </source>
</evidence>
<name>A0A397RW44_9MOLU</name>
<accession>A0A397RW44</accession>
<dbReference type="EMBL" id="QXEV01000002">
    <property type="protein sequence ID" value="RIA78413.1"/>
    <property type="molecule type" value="Genomic_DNA"/>
</dbReference>
<dbReference type="AlphaFoldDB" id="A0A397RW44"/>
<evidence type="ECO:0000313" key="5">
    <source>
        <dbReference type="Proteomes" id="UP000266506"/>
    </source>
</evidence>
<sequence length="220" mass="24388">MNELKITYLYDLSHTILNEYLLKFEYPWEALNCLKDEIIQFGNKLDLNEYNLIKENVWVHKTAKVFNSVYLDGPLIICEGAEIRHSAYIRGSVVVGKNAVVGNSSEIKNSILFDSTQVPHFNYIGDSILGYKAHMGAGAVTSNLKSDKSLVVIHNGCTDIKTNLKKVGAFLGDFVEVGCNSVLNPGTVVGKNSNIYPLSSVRGVVKENSIYKQGIVVEKR</sequence>
<evidence type="ECO:0000256" key="1">
    <source>
        <dbReference type="ARBA" id="ARBA00022679"/>
    </source>
</evidence>